<dbReference type="CDD" id="cd16331">
    <property type="entry name" value="YjgA-like"/>
    <property type="match status" value="1"/>
</dbReference>
<sequence>MVDPRKNIDVEEDFDIEEDTEFLSKTQIKAQANELQKLGTSLVDLGASELAKIPLDAELLDAVMLARRILRKKEGYRRQLQLIGKLMRSRDVVPIEQALLNIKSAHKKANNAFHRIEELRDEMIAQGDQKIEDTLVEEPLLDRQKLRQLVRQAKKQQAENKPPKASRELFKYLKEVIIG</sequence>
<keyword evidence="7" id="KW-1185">Reference proteome</keyword>
<dbReference type="Pfam" id="PF04751">
    <property type="entry name" value="DarP"/>
    <property type="match status" value="1"/>
</dbReference>
<dbReference type="PANTHER" id="PTHR38101:SF1">
    <property type="entry name" value="UPF0307 PROTEIN YJGA"/>
    <property type="match status" value="1"/>
</dbReference>
<evidence type="ECO:0000313" key="7">
    <source>
        <dbReference type="Proteomes" id="UP001521137"/>
    </source>
</evidence>
<comment type="caution">
    <text evidence="6">The sequence shown here is derived from an EMBL/GenBank/DDBJ whole genome shotgun (WGS) entry which is preliminary data.</text>
</comment>
<dbReference type="PIRSF" id="PIRSF016183">
    <property type="entry name" value="UCP016183"/>
    <property type="match status" value="1"/>
</dbReference>
<dbReference type="NCBIfam" id="NF003593">
    <property type="entry name" value="PRK05255.1-1"/>
    <property type="match status" value="1"/>
</dbReference>
<evidence type="ECO:0000256" key="4">
    <source>
        <dbReference type="ARBA" id="ARBA00022884"/>
    </source>
</evidence>
<evidence type="ECO:0000256" key="2">
    <source>
        <dbReference type="ARBA" id="ARBA00022517"/>
    </source>
</evidence>
<dbReference type="InterPro" id="IPR006839">
    <property type="entry name" value="DarP"/>
</dbReference>
<dbReference type="RefSeq" id="WP_235310879.1">
    <property type="nucleotide sequence ID" value="NZ_JAKGAS010000002.1"/>
</dbReference>
<dbReference type="Gene3D" id="1.10.60.30">
    <property type="entry name" value="PSPTO4464-like domains"/>
    <property type="match status" value="2"/>
</dbReference>
<accession>A0ABS9D3L7</accession>
<name>A0ABS9D3L7_9ALTE</name>
<dbReference type="EMBL" id="JAKGAS010000002">
    <property type="protein sequence ID" value="MCF2947350.1"/>
    <property type="molecule type" value="Genomic_DNA"/>
</dbReference>
<evidence type="ECO:0000256" key="1">
    <source>
        <dbReference type="ARBA" id="ARBA00022490"/>
    </source>
</evidence>
<dbReference type="PANTHER" id="PTHR38101">
    <property type="entry name" value="UPF0307 PROTEIN YJGA"/>
    <property type="match status" value="1"/>
</dbReference>
<evidence type="ECO:0000256" key="3">
    <source>
        <dbReference type="ARBA" id="ARBA00022730"/>
    </source>
</evidence>
<comment type="subcellular location">
    <subcellularLocation>
        <location evidence="5">Cytoplasm</location>
    </subcellularLocation>
    <text evidence="5">Associates with late stage pre-50S ribosomal subunits.</text>
</comment>
<keyword evidence="3 5" id="KW-0699">rRNA-binding</keyword>
<dbReference type="Proteomes" id="UP001521137">
    <property type="component" value="Unassembled WGS sequence"/>
</dbReference>
<protein>
    <recommendedName>
        <fullName evidence="5">Dual-action ribosomal maturation protein DarP</fullName>
    </recommendedName>
    <alternativeName>
        <fullName evidence="5">Large ribosomal subunit assembly factor DarP</fullName>
    </alternativeName>
</protein>
<proteinExistence type="inferred from homology"/>
<comment type="function">
    <text evidence="5">Member of a network of 50S ribosomal subunit biogenesis factors which assembles along the 30S-50S interface, preventing incorrect 23S rRNA structures from forming. Promotes peptidyl transferase center (PTC) maturation.</text>
</comment>
<evidence type="ECO:0000313" key="6">
    <source>
        <dbReference type="EMBL" id="MCF2947350.1"/>
    </source>
</evidence>
<evidence type="ECO:0000256" key="5">
    <source>
        <dbReference type="HAMAP-Rule" id="MF_00765"/>
    </source>
</evidence>
<dbReference type="InterPro" id="IPR023153">
    <property type="entry name" value="DarP_sf"/>
</dbReference>
<reference evidence="6 7" key="1">
    <citation type="submission" date="2022-01" db="EMBL/GenBank/DDBJ databases">
        <title>Paraglaciecola sp. G1-23.</title>
        <authorList>
            <person name="Jin M.S."/>
            <person name="Han D.M."/>
            <person name="Kim H.M."/>
            <person name="Jeon C.O."/>
        </authorList>
    </citation>
    <scope>NUCLEOTIDE SEQUENCE [LARGE SCALE GENOMIC DNA]</scope>
    <source>
        <strain evidence="6 7">G1-23</strain>
    </source>
</reference>
<organism evidence="6 7">
    <name type="scientific">Paraglaciecola algarum</name>
    <dbReference type="NCBI Taxonomy" id="3050085"/>
    <lineage>
        <taxon>Bacteria</taxon>
        <taxon>Pseudomonadati</taxon>
        <taxon>Pseudomonadota</taxon>
        <taxon>Gammaproteobacteria</taxon>
        <taxon>Alteromonadales</taxon>
        <taxon>Alteromonadaceae</taxon>
        <taxon>Paraglaciecola</taxon>
    </lineage>
</organism>
<gene>
    <name evidence="5" type="primary">darP</name>
    <name evidence="6" type="ORF">L0668_04465</name>
</gene>
<keyword evidence="4 5" id="KW-0694">RNA-binding</keyword>
<dbReference type="SUPFAM" id="SSF158710">
    <property type="entry name" value="PSPTO4464-like"/>
    <property type="match status" value="1"/>
</dbReference>
<dbReference type="HAMAP" id="MF_00765">
    <property type="entry name" value="DarP"/>
    <property type="match status" value="1"/>
</dbReference>
<keyword evidence="1 5" id="KW-0963">Cytoplasm</keyword>
<keyword evidence="2 5" id="KW-0690">Ribosome biogenesis</keyword>
<comment type="similarity">
    <text evidence="5">Belongs to the DarP family.</text>
</comment>